<name>A0ABX6FH77_9BACL</name>
<dbReference type="EMBL" id="CP046313">
    <property type="protein sequence ID" value="QGS07522.1"/>
    <property type="molecule type" value="Genomic_DNA"/>
</dbReference>
<evidence type="ECO:0000256" key="1">
    <source>
        <dbReference type="ARBA" id="ARBA00022729"/>
    </source>
</evidence>
<keyword evidence="1" id="KW-0732">Signal</keyword>
<evidence type="ECO:0000313" key="4">
    <source>
        <dbReference type="EMBL" id="QGS07522.1"/>
    </source>
</evidence>
<dbReference type="InterPro" id="IPR025092">
    <property type="entry name" value="Glyco_hydro_66"/>
</dbReference>
<dbReference type="GeneID" id="84802446"/>
<feature type="compositionally biased region" description="Basic and acidic residues" evidence="2">
    <location>
        <begin position="77"/>
        <end position="126"/>
    </location>
</feature>
<dbReference type="EMBL" id="CP046313">
    <property type="protein sequence ID" value="QGS07508.1"/>
    <property type="molecule type" value="Genomic_DNA"/>
</dbReference>
<dbReference type="InterPro" id="IPR013783">
    <property type="entry name" value="Ig-like_fold"/>
</dbReference>
<evidence type="ECO:0000256" key="2">
    <source>
        <dbReference type="SAM" id="MobiDB-lite"/>
    </source>
</evidence>
<evidence type="ECO:0000313" key="3">
    <source>
        <dbReference type="EMBL" id="QGS07508.1"/>
    </source>
</evidence>
<feature type="region of interest" description="Disordered" evidence="2">
    <location>
        <begin position="62"/>
        <end position="144"/>
    </location>
</feature>
<gene>
    <name evidence="3" type="ORF">FOC50_04040</name>
    <name evidence="4" type="ORF">FOC50_04230</name>
</gene>
<organism evidence="3 5">
    <name type="scientific">Gemella sanguinis</name>
    <dbReference type="NCBI Taxonomy" id="84135"/>
    <lineage>
        <taxon>Bacteria</taxon>
        <taxon>Bacillati</taxon>
        <taxon>Bacillota</taxon>
        <taxon>Bacilli</taxon>
        <taxon>Bacillales</taxon>
        <taxon>Gemellaceae</taxon>
        <taxon>Gemella</taxon>
    </lineage>
</organism>
<dbReference type="Gene3D" id="2.60.40.10">
    <property type="entry name" value="Immunoglobulins"/>
    <property type="match status" value="1"/>
</dbReference>
<keyword evidence="5" id="KW-1185">Reference proteome</keyword>
<reference evidence="3 5" key="1">
    <citation type="submission" date="2019-11" db="EMBL/GenBank/DDBJ databases">
        <title>FDA dAtabase for Regulatory Grade micrObial Sequences (FDA-ARGOS): Supporting development and validation of Infectious Disease Dx tests.</title>
        <authorList>
            <person name="Turner S."/>
            <person name="Byrd R."/>
            <person name="Tallon L."/>
            <person name="Sadzewicz L."/>
            <person name="Vavikolanu K."/>
            <person name="Mehta A."/>
            <person name="Aluvathingal J."/>
            <person name="Nadendla S."/>
            <person name="Myers T."/>
            <person name="Yan Y."/>
            <person name="Sichtig H."/>
        </authorList>
    </citation>
    <scope>NUCLEOTIDE SEQUENCE [LARGE SCALE GENOMIC DNA]</scope>
    <source>
        <strain evidence="3 5">FDAARGOS_742</strain>
    </source>
</reference>
<dbReference type="Pfam" id="PF13199">
    <property type="entry name" value="Glyco_hydro_66"/>
    <property type="match status" value="1"/>
</dbReference>
<proteinExistence type="predicted"/>
<dbReference type="Gene3D" id="3.20.20.80">
    <property type="entry name" value="Glycosidases"/>
    <property type="match status" value="1"/>
</dbReference>
<dbReference type="Proteomes" id="UP000427636">
    <property type="component" value="Chromosome"/>
</dbReference>
<accession>A0ABX6FH77</accession>
<protein>
    <submittedName>
        <fullName evidence="3">Uncharacterized protein</fullName>
    </submittedName>
</protein>
<evidence type="ECO:0000313" key="5">
    <source>
        <dbReference type="Proteomes" id="UP000427636"/>
    </source>
</evidence>
<sequence length="386" mass="43258">MAKKTGGNKLTYGFRKSSKYGMVSAAIGVLAIIGAPQVMASESKVENNVAINEKVEKTSNIEMPVEKNSGTTAEATDIEKKESVNTEVKPVEKKVSDNKEVSSVEKKENTNNEVVTKEKKASEENNNKPVAKSETGFDSDKDESKKAAINYDHNKTLTDPTTKRQAYEIGKDVPVNFEFSNSTEKDQNVTGSVEVYYGEKKIGSTLQKTVFLKKGEAVKINDESELLKDFTIPANWLEDNKGYRVKVEVKDQDGKVIDYKVMGLAVESDFKKFPRYAAIAGSQDINNSVANDSKVIDKYKKEYEELKNMHINAHFYYDVYKNPTDPLPKDEKIMAQQWNWWTHSTIDQEVLKKMIGQTHKDGAKAFLYNMISARSNFDAPIPVGGI</sequence>
<dbReference type="RefSeq" id="WP_006363844.1">
    <property type="nucleotide sequence ID" value="NZ_CP046313.1"/>
</dbReference>